<protein>
    <submittedName>
        <fullName evidence="2">GNAT family N-acetyltransferase</fullName>
    </submittedName>
</protein>
<name>A0ABS6SDV7_9SPHN</name>
<evidence type="ECO:0000259" key="1">
    <source>
        <dbReference type="PROSITE" id="PS51186"/>
    </source>
</evidence>
<dbReference type="PROSITE" id="PS51186">
    <property type="entry name" value="GNAT"/>
    <property type="match status" value="1"/>
</dbReference>
<accession>A0ABS6SDV7</accession>
<feature type="domain" description="N-acetyltransferase" evidence="1">
    <location>
        <begin position="27"/>
        <end position="181"/>
    </location>
</feature>
<dbReference type="CDD" id="cd04301">
    <property type="entry name" value="NAT_SF"/>
    <property type="match status" value="1"/>
</dbReference>
<dbReference type="InterPro" id="IPR000182">
    <property type="entry name" value="GNAT_dom"/>
</dbReference>
<dbReference type="Pfam" id="PF00583">
    <property type="entry name" value="Acetyltransf_1"/>
    <property type="match status" value="1"/>
</dbReference>
<reference evidence="2 3" key="1">
    <citation type="submission" date="2021-04" db="EMBL/GenBank/DDBJ databases">
        <authorList>
            <person name="Pira H."/>
            <person name="Risdian C."/>
            <person name="Wink J."/>
        </authorList>
    </citation>
    <scope>NUCLEOTIDE SEQUENCE [LARGE SCALE GENOMIC DNA]</scope>
    <source>
        <strain evidence="2 3">WHA3</strain>
    </source>
</reference>
<dbReference type="EMBL" id="JAGSPA010000002">
    <property type="protein sequence ID" value="MBV7256595.1"/>
    <property type="molecule type" value="Genomic_DNA"/>
</dbReference>
<dbReference type="Proteomes" id="UP000722336">
    <property type="component" value="Unassembled WGS sequence"/>
</dbReference>
<organism evidence="2 3">
    <name type="scientific">Pacificimonas pallii</name>
    <dbReference type="NCBI Taxonomy" id="2827236"/>
    <lineage>
        <taxon>Bacteria</taxon>
        <taxon>Pseudomonadati</taxon>
        <taxon>Pseudomonadota</taxon>
        <taxon>Alphaproteobacteria</taxon>
        <taxon>Sphingomonadales</taxon>
        <taxon>Sphingosinicellaceae</taxon>
        <taxon>Pacificimonas</taxon>
    </lineage>
</organism>
<gene>
    <name evidence="2" type="ORF">KCG44_07325</name>
</gene>
<evidence type="ECO:0000313" key="3">
    <source>
        <dbReference type="Proteomes" id="UP000722336"/>
    </source>
</evidence>
<proteinExistence type="predicted"/>
<sequence length="181" mass="20567">MLEIEDGLPDAHNGWRGRLETRSGRDIRVRPAHEDDEARLDAFFRHVTPEDLRFRFLSPMRQVSEDQIHALSHVDHRRTENFLAFDAETHDLVATAMLAGDDRMETAEVAMVMHEDYKGRGIGWALLSHVARFAEARGFQTLKSIESREHRAAIQMEREMGFTAASDPDDGSIVVLTKTLG</sequence>
<comment type="caution">
    <text evidence="2">The sequence shown here is derived from an EMBL/GenBank/DDBJ whole genome shotgun (WGS) entry which is preliminary data.</text>
</comment>
<evidence type="ECO:0000313" key="2">
    <source>
        <dbReference type="EMBL" id="MBV7256595.1"/>
    </source>
</evidence>
<keyword evidence="3" id="KW-1185">Reference proteome</keyword>